<evidence type="ECO:0000313" key="2">
    <source>
        <dbReference type="Proteomes" id="UP001521785"/>
    </source>
</evidence>
<dbReference type="PANTHER" id="PTHR42085:SF1">
    <property type="entry name" value="F-BOX DOMAIN-CONTAINING PROTEIN"/>
    <property type="match status" value="1"/>
</dbReference>
<name>A0ABR3S208_9PLEO</name>
<evidence type="ECO:0000313" key="1">
    <source>
        <dbReference type="EMBL" id="KAL1610715.1"/>
    </source>
</evidence>
<proteinExistence type="predicted"/>
<protein>
    <recommendedName>
        <fullName evidence="3">F-box domain-containing protein</fullName>
    </recommendedName>
</protein>
<evidence type="ECO:0008006" key="3">
    <source>
        <dbReference type="Google" id="ProtNLM"/>
    </source>
</evidence>
<dbReference type="Proteomes" id="UP001521785">
    <property type="component" value="Unassembled WGS sequence"/>
</dbReference>
<reference evidence="1 2" key="1">
    <citation type="submission" date="2024-02" db="EMBL/GenBank/DDBJ databases">
        <title>De novo assembly and annotation of 12 fungi associated with fruit tree decline syndrome in Ontario, Canada.</title>
        <authorList>
            <person name="Sulman M."/>
            <person name="Ellouze W."/>
            <person name="Ilyukhin E."/>
        </authorList>
    </citation>
    <scope>NUCLEOTIDE SEQUENCE [LARGE SCALE GENOMIC DNA]</scope>
    <source>
        <strain evidence="1 2">M42-189</strain>
    </source>
</reference>
<dbReference type="PANTHER" id="PTHR42085">
    <property type="entry name" value="F-BOX DOMAIN-CONTAINING PROTEIN"/>
    <property type="match status" value="1"/>
</dbReference>
<dbReference type="InterPro" id="IPR038883">
    <property type="entry name" value="AN11006-like"/>
</dbReference>
<gene>
    <name evidence="1" type="ORF">SLS60_002385</name>
</gene>
<organism evidence="1 2">
    <name type="scientific">Paraconiothyrium brasiliense</name>
    <dbReference type="NCBI Taxonomy" id="300254"/>
    <lineage>
        <taxon>Eukaryota</taxon>
        <taxon>Fungi</taxon>
        <taxon>Dikarya</taxon>
        <taxon>Ascomycota</taxon>
        <taxon>Pezizomycotina</taxon>
        <taxon>Dothideomycetes</taxon>
        <taxon>Pleosporomycetidae</taxon>
        <taxon>Pleosporales</taxon>
        <taxon>Massarineae</taxon>
        <taxon>Didymosphaeriaceae</taxon>
        <taxon>Paraconiothyrium</taxon>
    </lineage>
</organism>
<keyword evidence="2" id="KW-1185">Reference proteome</keyword>
<comment type="caution">
    <text evidence="1">The sequence shown here is derived from an EMBL/GenBank/DDBJ whole genome shotgun (WGS) entry which is preliminary data.</text>
</comment>
<sequence>MTGFLFLKLPAEIRNQIYELAASSEQPTSIHKKPMRTDGDYIGLARVCRQIRKEFLSCKSALRYHGTHTDGKTQVYRNEGCIRVGWNDLDAWLSTFGRSNVQPKQLRIAVPLRVPGTDSVSLEVDLLPLIDWKLTSDMTTCEVVFVNVSPMTSVPDQFKKRVQSRRERMMLQLRNLLECNDAAWHADVEDDASRLKRVLINLEHPSITFMLRPNDRCKAPDGIEYMREVGLRLVRGSWWSWRVTTQVENDETMADNEESTTD</sequence>
<dbReference type="EMBL" id="JAKJXO020000002">
    <property type="protein sequence ID" value="KAL1610715.1"/>
    <property type="molecule type" value="Genomic_DNA"/>
</dbReference>
<accession>A0ABR3S208</accession>